<evidence type="ECO:0000256" key="7">
    <source>
        <dbReference type="ARBA" id="ARBA00023237"/>
    </source>
</evidence>
<evidence type="ECO:0000256" key="5">
    <source>
        <dbReference type="ARBA" id="ARBA00022692"/>
    </source>
</evidence>
<evidence type="ECO:0000256" key="4">
    <source>
        <dbReference type="ARBA" id="ARBA00022452"/>
    </source>
</evidence>
<dbReference type="PANTHER" id="PTHR30026:SF20">
    <property type="entry name" value="OUTER MEMBRANE PROTEIN TOLC"/>
    <property type="match status" value="1"/>
</dbReference>
<dbReference type="InterPro" id="IPR051906">
    <property type="entry name" value="TolC-like"/>
</dbReference>
<feature type="chain" id="PRO_5040999878" evidence="8">
    <location>
        <begin position="19"/>
        <end position="454"/>
    </location>
</feature>
<proteinExistence type="inferred from homology"/>
<dbReference type="InterPro" id="IPR003423">
    <property type="entry name" value="OMP_efflux"/>
</dbReference>
<evidence type="ECO:0000313" key="10">
    <source>
        <dbReference type="Proteomes" id="UP001139260"/>
    </source>
</evidence>
<dbReference type="Gene3D" id="1.20.1600.10">
    <property type="entry name" value="Outer membrane efflux proteins (OEP)"/>
    <property type="match status" value="1"/>
</dbReference>
<comment type="subcellular location">
    <subcellularLocation>
        <location evidence="1">Cell outer membrane</location>
    </subcellularLocation>
</comment>
<dbReference type="PANTHER" id="PTHR30026">
    <property type="entry name" value="OUTER MEMBRANE PROTEIN TOLC"/>
    <property type="match status" value="1"/>
</dbReference>
<dbReference type="EMBL" id="JALNUB010000001">
    <property type="protein sequence ID" value="MCK8140647.1"/>
    <property type="molecule type" value="Genomic_DNA"/>
</dbReference>
<organism evidence="9 10">
    <name type="scientific">Flavobacterium pygoscelis</name>
    <dbReference type="NCBI Taxonomy" id="2893176"/>
    <lineage>
        <taxon>Bacteria</taxon>
        <taxon>Pseudomonadati</taxon>
        <taxon>Bacteroidota</taxon>
        <taxon>Flavobacteriia</taxon>
        <taxon>Flavobacteriales</taxon>
        <taxon>Flavobacteriaceae</taxon>
        <taxon>Flavobacterium</taxon>
    </lineage>
</organism>
<gene>
    <name evidence="9" type="ORF">MW871_01945</name>
</gene>
<keyword evidence="10" id="KW-1185">Reference proteome</keyword>
<evidence type="ECO:0000256" key="3">
    <source>
        <dbReference type="ARBA" id="ARBA00022448"/>
    </source>
</evidence>
<keyword evidence="6" id="KW-0472">Membrane</keyword>
<accession>A0A9X2BJU9</accession>
<name>A0A9X2BJU9_9FLAO</name>
<evidence type="ECO:0000256" key="6">
    <source>
        <dbReference type="ARBA" id="ARBA00023136"/>
    </source>
</evidence>
<keyword evidence="7" id="KW-0998">Cell outer membrane</keyword>
<dbReference type="GO" id="GO:1990281">
    <property type="term" value="C:efflux pump complex"/>
    <property type="evidence" value="ECO:0007669"/>
    <property type="project" value="TreeGrafter"/>
</dbReference>
<dbReference type="GO" id="GO:0015288">
    <property type="term" value="F:porin activity"/>
    <property type="evidence" value="ECO:0007669"/>
    <property type="project" value="TreeGrafter"/>
</dbReference>
<comment type="similarity">
    <text evidence="2">Belongs to the outer membrane factor (OMF) (TC 1.B.17) family.</text>
</comment>
<evidence type="ECO:0000256" key="8">
    <source>
        <dbReference type="SAM" id="SignalP"/>
    </source>
</evidence>
<keyword evidence="3" id="KW-0813">Transport</keyword>
<protein>
    <submittedName>
        <fullName evidence="9">TolC family protein</fullName>
    </submittedName>
</protein>
<sequence length="454" mass="50414">MKRIILITILTFAISAQSQTVTPAETGLVKTLTLKEAIHYALENKAEAKKSKLQVENSEYQIQEVRSRALPQISANGSLTYNPVIQTTVIDGAGFGQPGTVIQAAFGQKWSSTAGVSLTQAIFDQSVFTGLKAAKSTREFYQINNQLTEEQVIERVANNYYQVYVQRQKLIVIDSTFKNTTKVKDIIKGQFDNGLAKKIDLDRILVKISNINTMRQQVLNAVQIQENALKFYMGMPIETQIEIPQTAFEVSPQSLSEVPNTANRTEYLLLKKQEELLNFQKKSIEAAYYPTLSLSAGYNYIGQGPKMPIGAKPSDGVYWSDFSSIGLNLRVPIFTGFSTRAKVRQADVELKSVKVGLDDTKLALDLAFANAKTQIDNSLITITNQKDNAQLAKEVLDNTRNNYLQGLASLTDLLDAENSLTEAQNNYTSAILDYKLAEIQLIKSKGELKSLLNN</sequence>
<dbReference type="RefSeq" id="WP_188049442.1">
    <property type="nucleotide sequence ID" value="NZ_JALNUB010000001.1"/>
</dbReference>
<evidence type="ECO:0000313" key="9">
    <source>
        <dbReference type="EMBL" id="MCK8140647.1"/>
    </source>
</evidence>
<dbReference type="AlphaFoldDB" id="A0A9X2BJU9"/>
<keyword evidence="8" id="KW-0732">Signal</keyword>
<evidence type="ECO:0000256" key="1">
    <source>
        <dbReference type="ARBA" id="ARBA00004442"/>
    </source>
</evidence>
<feature type="signal peptide" evidence="8">
    <location>
        <begin position="1"/>
        <end position="18"/>
    </location>
</feature>
<keyword evidence="5" id="KW-0812">Transmembrane</keyword>
<keyword evidence="4" id="KW-1134">Transmembrane beta strand</keyword>
<dbReference type="Proteomes" id="UP001139260">
    <property type="component" value="Unassembled WGS sequence"/>
</dbReference>
<dbReference type="GO" id="GO:0015562">
    <property type="term" value="F:efflux transmembrane transporter activity"/>
    <property type="evidence" value="ECO:0007669"/>
    <property type="project" value="InterPro"/>
</dbReference>
<dbReference type="GO" id="GO:0009279">
    <property type="term" value="C:cell outer membrane"/>
    <property type="evidence" value="ECO:0007669"/>
    <property type="project" value="UniProtKB-SubCell"/>
</dbReference>
<dbReference type="SUPFAM" id="SSF56954">
    <property type="entry name" value="Outer membrane efflux proteins (OEP)"/>
    <property type="match status" value="1"/>
</dbReference>
<evidence type="ECO:0000256" key="2">
    <source>
        <dbReference type="ARBA" id="ARBA00007613"/>
    </source>
</evidence>
<reference evidence="9" key="1">
    <citation type="submission" date="2022-04" db="EMBL/GenBank/DDBJ databases">
        <title>Flavobacterium pygoscelis sp. nov. isolated from Chinstrap chick (Pygoscelis antarcticus).</title>
        <authorList>
            <person name="Irgang R."/>
            <person name="Poblete-Morales M."/>
            <person name="Avendano-Herrera R."/>
        </authorList>
    </citation>
    <scope>NUCLEOTIDE SEQUENCE</scope>
    <source>
        <strain evidence="9">I-SCBP12n</strain>
    </source>
</reference>
<dbReference type="Pfam" id="PF02321">
    <property type="entry name" value="OEP"/>
    <property type="match status" value="2"/>
</dbReference>
<comment type="caution">
    <text evidence="9">The sequence shown here is derived from an EMBL/GenBank/DDBJ whole genome shotgun (WGS) entry which is preliminary data.</text>
</comment>